<gene>
    <name evidence="1" type="ORF">A7J15_11530</name>
</gene>
<accession>A0A1B9NJ46</accession>
<dbReference type="OrthoDB" id="5072064at2"/>
<comment type="caution">
    <text evidence="1">The sequence shown here is derived from an EMBL/GenBank/DDBJ whole genome shotgun (WGS) entry which is preliminary data.</text>
</comment>
<proteinExistence type="predicted"/>
<name>A0A1B9NJ46_9MICO</name>
<dbReference type="EMBL" id="LXMD01000001">
    <property type="protein sequence ID" value="OCG76605.1"/>
    <property type="molecule type" value="Genomic_DNA"/>
</dbReference>
<dbReference type="AlphaFoldDB" id="A0A1B9NJ46"/>
<sequence length="139" mass="14840">MSTPEPGKRFRWPISILNTVIYGAMAVFGIWLIVADRVTPGIILIVGAVLGALASAFARRRGAGDLERVNALEFADERDRAAAGKALAAVGVAALLASMAQFVVSIVVDDPLFSLISAAMLLLLAAVWLLANWYFIRRG</sequence>
<dbReference type="Proteomes" id="UP000093355">
    <property type="component" value="Unassembled WGS sequence"/>
</dbReference>
<dbReference type="STRING" id="904291.A7J15_11530"/>
<organism evidence="1 2">
    <name type="scientific">Microbacterium sediminis</name>
    <dbReference type="NCBI Taxonomy" id="904291"/>
    <lineage>
        <taxon>Bacteria</taxon>
        <taxon>Bacillati</taxon>
        <taxon>Actinomycetota</taxon>
        <taxon>Actinomycetes</taxon>
        <taxon>Micrococcales</taxon>
        <taxon>Microbacteriaceae</taxon>
        <taxon>Microbacterium</taxon>
    </lineage>
</organism>
<dbReference type="RefSeq" id="WP_067028117.1">
    <property type="nucleotide sequence ID" value="NZ_CP038256.1"/>
</dbReference>
<protein>
    <submittedName>
        <fullName evidence="1">Uncharacterized protein</fullName>
    </submittedName>
</protein>
<keyword evidence="2" id="KW-1185">Reference proteome</keyword>
<evidence type="ECO:0000313" key="2">
    <source>
        <dbReference type="Proteomes" id="UP000093355"/>
    </source>
</evidence>
<evidence type="ECO:0000313" key="1">
    <source>
        <dbReference type="EMBL" id="OCG76605.1"/>
    </source>
</evidence>
<reference evidence="1 2" key="1">
    <citation type="submission" date="2016-05" db="EMBL/GenBank/DDBJ databases">
        <authorList>
            <person name="Lavstsen T."/>
            <person name="Jespersen J.S."/>
        </authorList>
    </citation>
    <scope>NUCLEOTIDE SEQUENCE [LARGE SCALE GENOMIC DNA]</scope>
    <source>
        <strain evidence="1 2">YLB-01</strain>
    </source>
</reference>